<gene>
    <name evidence="1" type="ORF">QQF64_025988</name>
</gene>
<dbReference type="EMBL" id="JAYMGO010000003">
    <property type="protein sequence ID" value="KAL1279315.1"/>
    <property type="molecule type" value="Genomic_DNA"/>
</dbReference>
<accession>A0ABR3NQJ4</accession>
<evidence type="ECO:0000313" key="2">
    <source>
        <dbReference type="Proteomes" id="UP001558613"/>
    </source>
</evidence>
<evidence type="ECO:0000313" key="1">
    <source>
        <dbReference type="EMBL" id="KAL1279315.1"/>
    </source>
</evidence>
<comment type="caution">
    <text evidence="1">The sequence shown here is derived from an EMBL/GenBank/DDBJ whole genome shotgun (WGS) entry which is preliminary data.</text>
</comment>
<sequence>MPLGSRPVQMDDLAWKSIVSPELAADHYRRQCLQNKEDEPTLKIKTDIVEDVEEQKGTILIFYKAPNIDWARPFQAKLQGDLAIGDGINRHFLSMVMHKLQHGFTVDLDDHALIERAGMCAMVGRRWNCASFKTRAMQSWDVGCW</sequence>
<name>A0ABR3NQJ4_9TELE</name>
<dbReference type="Proteomes" id="UP001558613">
    <property type="component" value="Unassembled WGS sequence"/>
</dbReference>
<reference evidence="1 2" key="1">
    <citation type="submission" date="2023-09" db="EMBL/GenBank/DDBJ databases">
        <authorList>
            <person name="Wang M."/>
        </authorList>
    </citation>
    <scope>NUCLEOTIDE SEQUENCE [LARGE SCALE GENOMIC DNA]</scope>
    <source>
        <strain evidence="1">GT-2023</strain>
        <tissue evidence="1">Liver</tissue>
    </source>
</reference>
<proteinExistence type="predicted"/>
<protein>
    <submittedName>
        <fullName evidence="1">Uncharacterized protein</fullName>
    </submittedName>
</protein>
<organism evidence="1 2">
    <name type="scientific">Cirrhinus molitorella</name>
    <name type="common">mud carp</name>
    <dbReference type="NCBI Taxonomy" id="172907"/>
    <lineage>
        <taxon>Eukaryota</taxon>
        <taxon>Metazoa</taxon>
        <taxon>Chordata</taxon>
        <taxon>Craniata</taxon>
        <taxon>Vertebrata</taxon>
        <taxon>Euteleostomi</taxon>
        <taxon>Actinopterygii</taxon>
        <taxon>Neopterygii</taxon>
        <taxon>Teleostei</taxon>
        <taxon>Ostariophysi</taxon>
        <taxon>Cypriniformes</taxon>
        <taxon>Cyprinidae</taxon>
        <taxon>Labeoninae</taxon>
        <taxon>Labeonini</taxon>
        <taxon>Cirrhinus</taxon>
    </lineage>
</organism>
<keyword evidence="2" id="KW-1185">Reference proteome</keyword>